<dbReference type="GO" id="GO:0000045">
    <property type="term" value="P:autophagosome assembly"/>
    <property type="evidence" value="ECO:0007669"/>
    <property type="project" value="TreeGrafter"/>
</dbReference>
<dbReference type="Proteomes" id="UP001497525">
    <property type="component" value="Unassembled WGS sequence"/>
</dbReference>
<evidence type="ECO:0000256" key="3">
    <source>
        <dbReference type="ARBA" id="ARBA00023006"/>
    </source>
</evidence>
<evidence type="ECO:0000256" key="1">
    <source>
        <dbReference type="ARBA" id="ARBA00007130"/>
    </source>
</evidence>
<evidence type="ECO:0000313" key="4">
    <source>
        <dbReference type="EMBL" id="CAL5138935.1"/>
    </source>
</evidence>
<sequence>MSCRDFSFQYTVEGPEVEEIVSSIFHTVLFHRTLPTLDFKGGAVSYNSYLGTRDVDCENFELAYVCVNSEKLISRVANAVNTFANNLRAEAVSAGGEARGTINLEFAIHRKGTWGLGSEPSVWERWTVAVCIKHIPPAERDHQRHPLEDQLRSDLLSILEQVNSPSSYMPSLGSSQAETEHIVEFSMPDISPYRFNINYATNSNQLRLGVGAAARRILKYA</sequence>
<dbReference type="AlphaFoldDB" id="A0AAV2TNS1"/>
<organism evidence="4 5">
    <name type="scientific">Calicophoron daubneyi</name>
    <name type="common">Rumen fluke</name>
    <name type="synonym">Paramphistomum daubneyi</name>
    <dbReference type="NCBI Taxonomy" id="300641"/>
    <lineage>
        <taxon>Eukaryota</taxon>
        <taxon>Metazoa</taxon>
        <taxon>Spiralia</taxon>
        <taxon>Lophotrochozoa</taxon>
        <taxon>Platyhelminthes</taxon>
        <taxon>Trematoda</taxon>
        <taxon>Digenea</taxon>
        <taxon>Plagiorchiida</taxon>
        <taxon>Pronocephalata</taxon>
        <taxon>Paramphistomoidea</taxon>
        <taxon>Paramphistomidae</taxon>
        <taxon>Calicophoron</taxon>
    </lineage>
</organism>
<dbReference type="GO" id="GO:0000407">
    <property type="term" value="C:phagophore assembly site"/>
    <property type="evidence" value="ECO:0007669"/>
    <property type="project" value="TreeGrafter"/>
</dbReference>
<evidence type="ECO:0000256" key="2">
    <source>
        <dbReference type="ARBA" id="ARBA00018874"/>
    </source>
</evidence>
<dbReference type="EMBL" id="CAXLJL010000556">
    <property type="protein sequence ID" value="CAL5138935.1"/>
    <property type="molecule type" value="Genomic_DNA"/>
</dbReference>
<accession>A0AAV2TNS1</accession>
<dbReference type="PANTHER" id="PTHR13292:SF0">
    <property type="entry name" value="AUTOPHAGY-RELATED PROTEIN 101"/>
    <property type="match status" value="1"/>
</dbReference>
<dbReference type="GO" id="GO:0019901">
    <property type="term" value="F:protein kinase binding"/>
    <property type="evidence" value="ECO:0007669"/>
    <property type="project" value="TreeGrafter"/>
</dbReference>
<dbReference type="PANTHER" id="PTHR13292">
    <property type="entry name" value="AUTOPHAGY-RELATED PROTEIN 101"/>
    <property type="match status" value="1"/>
</dbReference>
<proteinExistence type="inferred from homology"/>
<gene>
    <name evidence="4" type="ORF">CDAUBV1_LOCUS13998</name>
</gene>
<dbReference type="Pfam" id="PF07855">
    <property type="entry name" value="ATG101"/>
    <property type="match status" value="1"/>
</dbReference>
<evidence type="ECO:0000313" key="5">
    <source>
        <dbReference type="Proteomes" id="UP001497525"/>
    </source>
</evidence>
<dbReference type="GO" id="GO:1990316">
    <property type="term" value="C:Atg1/ULK1 kinase complex"/>
    <property type="evidence" value="ECO:0007669"/>
    <property type="project" value="TreeGrafter"/>
</dbReference>
<name>A0AAV2TNS1_CALDB</name>
<keyword evidence="3" id="KW-0072">Autophagy</keyword>
<reference evidence="4" key="1">
    <citation type="submission" date="2024-06" db="EMBL/GenBank/DDBJ databases">
        <authorList>
            <person name="Liu X."/>
            <person name="Lenzi L."/>
            <person name="Haldenby T S."/>
            <person name="Uol C."/>
        </authorList>
    </citation>
    <scope>NUCLEOTIDE SEQUENCE</scope>
</reference>
<comment type="similarity">
    <text evidence="1">Belongs to the ATG101 family.</text>
</comment>
<dbReference type="InterPro" id="IPR012445">
    <property type="entry name" value="ATG101"/>
</dbReference>
<comment type="caution">
    <text evidence="4">The sequence shown here is derived from an EMBL/GenBank/DDBJ whole genome shotgun (WGS) entry which is preliminary data.</text>
</comment>
<protein>
    <recommendedName>
        <fullName evidence="2">Autophagy-related protein 101</fullName>
    </recommendedName>
</protein>